<dbReference type="EMBL" id="MATO01000032">
    <property type="protein sequence ID" value="OCS90996.1"/>
    <property type="molecule type" value="Genomic_DNA"/>
</dbReference>
<keyword evidence="3" id="KW-1185">Reference proteome</keyword>
<evidence type="ECO:0000313" key="2">
    <source>
        <dbReference type="EMBL" id="OCS90996.1"/>
    </source>
</evidence>
<reference evidence="2 3" key="1">
    <citation type="submission" date="2016-07" db="EMBL/GenBank/DDBJ databases">
        <title>Caryophanon latum genome sequencing.</title>
        <authorList>
            <person name="Verma A."/>
            <person name="Pal Y."/>
            <person name="Krishnamurthi S."/>
        </authorList>
    </citation>
    <scope>NUCLEOTIDE SEQUENCE [LARGE SCALE GENOMIC DNA]</scope>
    <source>
        <strain evidence="2 3">DSM 14151</strain>
    </source>
</reference>
<feature type="transmembrane region" description="Helical" evidence="1">
    <location>
        <begin position="30"/>
        <end position="52"/>
    </location>
</feature>
<sequence>MWGFVVLFLIVVALAAWLTSFRYKRTQQFSWMPAIILTLVSGINALVNYITADGWTSMGFLFMFISVSLGGFVGCAIMRSVYAKKEKAA</sequence>
<accession>A0A1C0YUY3</accession>
<dbReference type="Proteomes" id="UP000093482">
    <property type="component" value="Unassembled WGS sequence"/>
</dbReference>
<keyword evidence="1" id="KW-0812">Transmembrane</keyword>
<protein>
    <submittedName>
        <fullName evidence="2">Uncharacterized protein</fullName>
    </submittedName>
</protein>
<keyword evidence="1" id="KW-1133">Transmembrane helix</keyword>
<comment type="caution">
    <text evidence="2">The sequence shown here is derived from an EMBL/GenBank/DDBJ whole genome shotgun (WGS) entry which is preliminary data.</text>
</comment>
<name>A0A1C0YUY3_9BACL</name>
<evidence type="ECO:0000256" key="1">
    <source>
        <dbReference type="SAM" id="Phobius"/>
    </source>
</evidence>
<gene>
    <name evidence="2" type="ORF">A6K76_10520</name>
</gene>
<evidence type="ECO:0000313" key="3">
    <source>
        <dbReference type="Proteomes" id="UP000093482"/>
    </source>
</evidence>
<organism evidence="2 3">
    <name type="scientific">Caryophanon latum</name>
    <dbReference type="NCBI Taxonomy" id="33977"/>
    <lineage>
        <taxon>Bacteria</taxon>
        <taxon>Bacillati</taxon>
        <taxon>Bacillota</taxon>
        <taxon>Bacilli</taxon>
        <taxon>Bacillales</taxon>
        <taxon>Caryophanaceae</taxon>
        <taxon>Caryophanon</taxon>
    </lineage>
</organism>
<dbReference type="AlphaFoldDB" id="A0A1C0YUY3"/>
<proteinExistence type="predicted"/>
<keyword evidence="1" id="KW-0472">Membrane</keyword>
<feature type="transmembrane region" description="Helical" evidence="1">
    <location>
        <begin position="58"/>
        <end position="78"/>
    </location>
</feature>
<feature type="transmembrane region" description="Helical" evidence="1">
    <location>
        <begin position="6"/>
        <end position="23"/>
    </location>
</feature>
<dbReference type="RefSeq" id="WP_066463984.1">
    <property type="nucleotide sequence ID" value="NZ_MATO01000032.1"/>
</dbReference>